<comment type="caution">
    <text evidence="1">The sequence shown here is derived from an EMBL/GenBank/DDBJ whole genome shotgun (WGS) entry which is preliminary data.</text>
</comment>
<dbReference type="GO" id="GO:0006270">
    <property type="term" value="P:DNA replication initiation"/>
    <property type="evidence" value="ECO:0007669"/>
    <property type="project" value="InterPro"/>
</dbReference>
<gene>
    <name evidence="1" type="ORF">DBO86_22915</name>
</gene>
<evidence type="ECO:0000313" key="1">
    <source>
        <dbReference type="EMBL" id="PTU76852.1"/>
    </source>
</evidence>
<dbReference type="Proteomes" id="UP000244052">
    <property type="component" value="Unassembled WGS sequence"/>
</dbReference>
<accession>A0A2T5PGL6</accession>
<protein>
    <submittedName>
        <fullName evidence="1">Replication protein P</fullName>
    </submittedName>
</protein>
<dbReference type="EMBL" id="QASO01000129">
    <property type="protein sequence ID" value="PTU76852.1"/>
    <property type="molecule type" value="Genomic_DNA"/>
</dbReference>
<reference evidence="1 2" key="1">
    <citation type="submission" date="2018-04" db="EMBL/GenBank/DDBJ databases">
        <title>Pseudomonas sp. nov., isolated from mangrove soil.</title>
        <authorList>
            <person name="Chen C."/>
        </authorList>
    </citation>
    <scope>NUCLEOTIDE SEQUENCE [LARGE SCALE GENOMIC DNA]</scope>
    <source>
        <strain evidence="1 2">JCM 14246</strain>
    </source>
</reference>
<sequence>MSRVIELERAANLVATSKPMPARRQVDEATGAVVNDVIRELQACYTAWRQAWPDDKALNAYRKSLIKAFAEAGITTLEQVRYAMQRCRQDAADFAPSAGKLVKWCQPTPEMLGLAPLERAYAEVCRNVHPCQAPSARWSHAAIYHAAVAAGFSNLQLLPRDAGLKLFGRHYDAVCRRLGDGEELAPAPVAALPAPMRQGSPEVANAHLSKIRGMLGGRRG</sequence>
<keyword evidence="2" id="KW-1185">Reference proteome</keyword>
<organism evidence="1 2">
    <name type="scientific">Ectopseudomonas oleovorans</name>
    <name type="common">Pseudomonas oleovorans</name>
    <dbReference type="NCBI Taxonomy" id="301"/>
    <lineage>
        <taxon>Bacteria</taxon>
        <taxon>Pseudomonadati</taxon>
        <taxon>Pseudomonadota</taxon>
        <taxon>Gammaproteobacteria</taxon>
        <taxon>Pseudomonadales</taxon>
        <taxon>Pseudomonadaceae</taxon>
        <taxon>Ectopseudomonas</taxon>
    </lineage>
</organism>
<proteinExistence type="predicted"/>
<dbReference type="Pfam" id="PF06992">
    <property type="entry name" value="Phage_lambda_P"/>
    <property type="match status" value="1"/>
</dbReference>
<dbReference type="AlphaFoldDB" id="A0A2T5PGL6"/>
<dbReference type="RefSeq" id="WP_108234942.1">
    <property type="nucleotide sequence ID" value="NZ_QASO01000129.1"/>
</dbReference>
<dbReference type="InterPro" id="IPR009731">
    <property type="entry name" value="P-like"/>
</dbReference>
<name>A0A2T5PGL6_ECTOL</name>
<evidence type="ECO:0000313" key="2">
    <source>
        <dbReference type="Proteomes" id="UP000244052"/>
    </source>
</evidence>